<evidence type="ECO:0000256" key="1">
    <source>
        <dbReference type="ARBA" id="ARBA00004651"/>
    </source>
</evidence>
<dbReference type="GO" id="GO:0055085">
    <property type="term" value="P:transmembrane transport"/>
    <property type="evidence" value="ECO:0007669"/>
    <property type="project" value="InterPro"/>
</dbReference>
<feature type="transmembrane region" description="Helical" evidence="7">
    <location>
        <begin position="109"/>
        <end position="131"/>
    </location>
</feature>
<dbReference type="CDD" id="cd06261">
    <property type="entry name" value="TM_PBP2"/>
    <property type="match status" value="1"/>
</dbReference>
<dbReference type="PANTHER" id="PTHR43744">
    <property type="entry name" value="ABC TRANSPORTER PERMEASE PROTEIN MG189-RELATED-RELATED"/>
    <property type="match status" value="1"/>
</dbReference>
<keyword evidence="5 7" id="KW-1133">Transmembrane helix</keyword>
<dbReference type="PROSITE" id="PS50928">
    <property type="entry name" value="ABC_TM1"/>
    <property type="match status" value="1"/>
</dbReference>
<comment type="similarity">
    <text evidence="7">Belongs to the binding-protein-dependent transport system permease family.</text>
</comment>
<dbReference type="InterPro" id="IPR035906">
    <property type="entry name" value="MetI-like_sf"/>
</dbReference>
<dbReference type="GO" id="GO:0005886">
    <property type="term" value="C:plasma membrane"/>
    <property type="evidence" value="ECO:0007669"/>
    <property type="project" value="UniProtKB-SubCell"/>
</dbReference>
<keyword evidence="10" id="KW-1185">Reference proteome</keyword>
<comment type="subcellular location">
    <subcellularLocation>
        <location evidence="1 7">Cell membrane</location>
        <topology evidence="1 7">Multi-pass membrane protein</topology>
    </subcellularLocation>
</comment>
<evidence type="ECO:0000313" key="10">
    <source>
        <dbReference type="Proteomes" id="UP000245202"/>
    </source>
</evidence>
<keyword evidence="6 7" id="KW-0472">Membrane</keyword>
<keyword evidence="2 7" id="KW-0813">Transport</keyword>
<gene>
    <name evidence="9" type="ORF">PAT3040_04386</name>
</gene>
<dbReference type="EMBL" id="BDQX01000251">
    <property type="protein sequence ID" value="GBG09726.1"/>
    <property type="molecule type" value="Genomic_DNA"/>
</dbReference>
<name>A0A2R5ESQ1_9BACL</name>
<evidence type="ECO:0000313" key="9">
    <source>
        <dbReference type="EMBL" id="GBG09726.1"/>
    </source>
</evidence>
<keyword evidence="3" id="KW-1003">Cell membrane</keyword>
<dbReference type="Proteomes" id="UP000245202">
    <property type="component" value="Unassembled WGS sequence"/>
</dbReference>
<dbReference type="RefSeq" id="WP_108994387.1">
    <property type="nucleotide sequence ID" value="NZ_BDQX01000251.1"/>
</dbReference>
<feature type="transmembrane region" description="Helical" evidence="7">
    <location>
        <begin position="12"/>
        <end position="33"/>
    </location>
</feature>
<dbReference type="AlphaFoldDB" id="A0A2R5ESQ1"/>
<evidence type="ECO:0000256" key="5">
    <source>
        <dbReference type="ARBA" id="ARBA00022989"/>
    </source>
</evidence>
<keyword evidence="4 7" id="KW-0812">Transmembrane</keyword>
<sequence length="281" mass="31422">MTDARNGSNKTLSYVLLVVLGFAMVYPLIWLVVSSLKTNADIFGSSSLFAGSYVTDSYAKGWAGTGQYGFKDFYLNTFVLVVPTVIFTIVSSVVVAYGFARFRFPLQTILFSLMMATLMLPDSTIMIPRYILFNKMGWLDTYLPFIVPAAFATSAFFVYMLIQFFRGLPRELDESAKIDGCNSFTILIRILLPLCKPAIFSVGIFQFIWTWNDFFNSIIYISSVKKFTVSLGLRMTLDASSAVSWNQVLAMSVVSIVPCIILFFMAQKYFVEGISTTGLKG</sequence>
<evidence type="ECO:0000256" key="4">
    <source>
        <dbReference type="ARBA" id="ARBA00022692"/>
    </source>
</evidence>
<dbReference type="Gene3D" id="1.10.3720.10">
    <property type="entry name" value="MetI-like"/>
    <property type="match status" value="1"/>
</dbReference>
<accession>A0A2R5ESQ1</accession>
<dbReference type="InterPro" id="IPR000515">
    <property type="entry name" value="MetI-like"/>
</dbReference>
<dbReference type="Pfam" id="PF00528">
    <property type="entry name" value="BPD_transp_1"/>
    <property type="match status" value="1"/>
</dbReference>
<comment type="caution">
    <text evidence="9">The sequence shown here is derived from an EMBL/GenBank/DDBJ whole genome shotgun (WGS) entry which is preliminary data.</text>
</comment>
<reference evidence="9 10" key="1">
    <citation type="submission" date="2017-08" db="EMBL/GenBank/DDBJ databases">
        <title>Substantial Increase in Enzyme Production by Combined Drug-Resistance Mutations in Paenibacillus agaridevorans.</title>
        <authorList>
            <person name="Tanaka Y."/>
            <person name="Funane K."/>
            <person name="Hosaka T."/>
            <person name="Shiwa Y."/>
            <person name="Fujita N."/>
            <person name="Miyazaki T."/>
            <person name="Yoshikawa H."/>
            <person name="Murakami K."/>
            <person name="Kasahara K."/>
            <person name="Inaoka T."/>
            <person name="Hiraga Y."/>
            <person name="Ochi K."/>
        </authorList>
    </citation>
    <scope>NUCLEOTIDE SEQUENCE [LARGE SCALE GENOMIC DNA]</scope>
    <source>
        <strain evidence="9 10">T-3040</strain>
    </source>
</reference>
<evidence type="ECO:0000256" key="3">
    <source>
        <dbReference type="ARBA" id="ARBA00022475"/>
    </source>
</evidence>
<protein>
    <submittedName>
        <fullName evidence="9">Sugar ABC transporter permease</fullName>
    </submittedName>
</protein>
<proteinExistence type="inferred from homology"/>
<evidence type="ECO:0000256" key="7">
    <source>
        <dbReference type="RuleBase" id="RU363032"/>
    </source>
</evidence>
<feature type="transmembrane region" description="Helical" evidence="7">
    <location>
        <begin position="73"/>
        <end position="97"/>
    </location>
</feature>
<evidence type="ECO:0000256" key="2">
    <source>
        <dbReference type="ARBA" id="ARBA00022448"/>
    </source>
</evidence>
<evidence type="ECO:0000259" key="8">
    <source>
        <dbReference type="PROSITE" id="PS50928"/>
    </source>
</evidence>
<feature type="transmembrane region" description="Helical" evidence="7">
    <location>
        <begin position="245"/>
        <end position="266"/>
    </location>
</feature>
<feature type="transmembrane region" description="Helical" evidence="7">
    <location>
        <begin position="143"/>
        <end position="165"/>
    </location>
</feature>
<dbReference type="PANTHER" id="PTHR43744:SF6">
    <property type="entry name" value="ABC TRANSPORTER PERMEASE PROTEIN YESQ-RELATED"/>
    <property type="match status" value="1"/>
</dbReference>
<dbReference type="SUPFAM" id="SSF161098">
    <property type="entry name" value="MetI-like"/>
    <property type="match status" value="1"/>
</dbReference>
<evidence type="ECO:0000256" key="6">
    <source>
        <dbReference type="ARBA" id="ARBA00023136"/>
    </source>
</evidence>
<feature type="transmembrane region" description="Helical" evidence="7">
    <location>
        <begin position="186"/>
        <end position="209"/>
    </location>
</feature>
<organism evidence="9 10">
    <name type="scientific">Paenibacillus agaridevorans</name>
    <dbReference type="NCBI Taxonomy" id="171404"/>
    <lineage>
        <taxon>Bacteria</taxon>
        <taxon>Bacillati</taxon>
        <taxon>Bacillota</taxon>
        <taxon>Bacilli</taxon>
        <taxon>Bacillales</taxon>
        <taxon>Paenibacillaceae</taxon>
        <taxon>Paenibacillus</taxon>
    </lineage>
</organism>
<feature type="domain" description="ABC transmembrane type-1" evidence="8">
    <location>
        <begin position="74"/>
        <end position="266"/>
    </location>
</feature>